<dbReference type="EMBL" id="JOJR01000016">
    <property type="protein sequence ID" value="RCN51183.1"/>
    <property type="molecule type" value="Genomic_DNA"/>
</dbReference>
<evidence type="ECO:0000256" key="1">
    <source>
        <dbReference type="SAM" id="MobiDB-lite"/>
    </source>
</evidence>
<dbReference type="STRING" id="29170.A0A368H3J9"/>
<feature type="transmembrane region" description="Helical" evidence="2">
    <location>
        <begin position="132"/>
        <end position="155"/>
    </location>
</feature>
<keyword evidence="4" id="KW-1185">Reference proteome</keyword>
<sequence>MGCEALHSHLLFGLMVISIIHAVIVMYLFSSKMFFVFPKKSTLNTTMNVVLGKEEYDLNGVKVIIGIIAHCLCFVSFLGSLLANNVKTLTRKLPPVVITVTLVFSLVINVAGAFCLWFHYAPHHPGGFSRTVRGSAILSSMALVVTLGISVLFCIHPPPHESLRATPSAEAIAQEVGATKEKKESKDKKTSWFKRKEVPAEPTPMDVPVGEKKPSDGEGLYENLEVPPGEMPLPPPPPP</sequence>
<dbReference type="AlphaFoldDB" id="A0A368H3J9"/>
<keyword evidence="2" id="KW-1133">Transmembrane helix</keyword>
<feature type="compositionally biased region" description="Pro residues" evidence="1">
    <location>
        <begin position="229"/>
        <end position="239"/>
    </location>
</feature>
<name>A0A368H3J9_ANCCA</name>
<dbReference type="Proteomes" id="UP000252519">
    <property type="component" value="Unassembled WGS sequence"/>
</dbReference>
<comment type="caution">
    <text evidence="3">The sequence shown here is derived from an EMBL/GenBank/DDBJ whole genome shotgun (WGS) entry which is preliminary data.</text>
</comment>
<feature type="transmembrane region" description="Helical" evidence="2">
    <location>
        <begin position="96"/>
        <end position="120"/>
    </location>
</feature>
<protein>
    <recommendedName>
        <fullName evidence="5">Transmembrane protein</fullName>
    </recommendedName>
</protein>
<feature type="compositionally biased region" description="Basic and acidic residues" evidence="1">
    <location>
        <begin position="178"/>
        <end position="199"/>
    </location>
</feature>
<feature type="transmembrane region" description="Helical" evidence="2">
    <location>
        <begin position="63"/>
        <end position="84"/>
    </location>
</feature>
<dbReference type="OrthoDB" id="5874367at2759"/>
<organism evidence="3 4">
    <name type="scientific">Ancylostoma caninum</name>
    <name type="common">Dog hookworm</name>
    <dbReference type="NCBI Taxonomy" id="29170"/>
    <lineage>
        <taxon>Eukaryota</taxon>
        <taxon>Metazoa</taxon>
        <taxon>Ecdysozoa</taxon>
        <taxon>Nematoda</taxon>
        <taxon>Chromadorea</taxon>
        <taxon>Rhabditida</taxon>
        <taxon>Rhabditina</taxon>
        <taxon>Rhabditomorpha</taxon>
        <taxon>Strongyloidea</taxon>
        <taxon>Ancylostomatidae</taxon>
        <taxon>Ancylostomatinae</taxon>
        <taxon>Ancylostoma</taxon>
    </lineage>
</organism>
<evidence type="ECO:0000256" key="2">
    <source>
        <dbReference type="SAM" id="Phobius"/>
    </source>
</evidence>
<proteinExistence type="predicted"/>
<gene>
    <name evidence="3" type="ORF">ANCCAN_02752</name>
</gene>
<keyword evidence="2" id="KW-0812">Transmembrane</keyword>
<evidence type="ECO:0000313" key="4">
    <source>
        <dbReference type="Proteomes" id="UP000252519"/>
    </source>
</evidence>
<accession>A0A368H3J9</accession>
<feature type="region of interest" description="Disordered" evidence="1">
    <location>
        <begin position="175"/>
        <end position="239"/>
    </location>
</feature>
<reference evidence="3 4" key="1">
    <citation type="submission" date="2014-10" db="EMBL/GenBank/DDBJ databases">
        <title>Draft genome of the hookworm Ancylostoma caninum.</title>
        <authorList>
            <person name="Mitreva M."/>
        </authorList>
    </citation>
    <scope>NUCLEOTIDE SEQUENCE [LARGE SCALE GENOMIC DNA]</scope>
    <source>
        <strain evidence="3 4">Baltimore</strain>
    </source>
</reference>
<evidence type="ECO:0008006" key="5">
    <source>
        <dbReference type="Google" id="ProtNLM"/>
    </source>
</evidence>
<evidence type="ECO:0000313" key="3">
    <source>
        <dbReference type="EMBL" id="RCN51183.1"/>
    </source>
</evidence>
<keyword evidence="2" id="KW-0472">Membrane</keyword>
<feature type="transmembrane region" description="Helical" evidence="2">
    <location>
        <begin position="12"/>
        <end position="30"/>
    </location>
</feature>